<evidence type="ECO:0000256" key="12">
    <source>
        <dbReference type="ARBA" id="ARBA00025614"/>
    </source>
</evidence>
<dbReference type="HAMAP" id="MF_01398">
    <property type="entry name" value="ATP_synth_b_bprime"/>
    <property type="match status" value="1"/>
</dbReference>
<keyword evidence="10 15" id="KW-0066">ATP synthesis</keyword>
<dbReference type="STRING" id="1921010.MMIC_P2225"/>
<protein>
    <recommendedName>
        <fullName evidence="15">ATP synthase subunit b</fullName>
    </recommendedName>
    <alternativeName>
        <fullName evidence="15">ATP synthase F(0) sector subunit b</fullName>
    </alternativeName>
    <alternativeName>
        <fullName evidence="15">ATPase subunit I</fullName>
    </alternativeName>
    <alternativeName>
        <fullName evidence="15">F-type ATPase subunit b</fullName>
        <shortName evidence="15">F-ATPase subunit b</shortName>
    </alternativeName>
</protein>
<keyword evidence="19" id="KW-1185">Reference proteome</keyword>
<keyword evidence="8 15" id="KW-0406">Ion transport</keyword>
<reference evidence="18 19" key="1">
    <citation type="journal article" date="2017" name="Arch. Microbiol.">
        <title>Mariprofundus micogutta sp. nov., a novel iron-oxidizing zetaproteobacterium isolated from a deep-sea hydrothermal field at the Bayonnaise knoll of the Izu-Ogasawara arc, and a description of Mariprofundales ord. nov. and Zetaproteobacteria classis nov.</title>
        <authorList>
            <person name="Makita H."/>
            <person name="Tanaka E."/>
            <person name="Mitsunobu S."/>
            <person name="Miyazaki M."/>
            <person name="Nunoura T."/>
            <person name="Uematsu K."/>
            <person name="Takaki Y."/>
            <person name="Nishi S."/>
            <person name="Shimamura S."/>
            <person name="Takai K."/>
        </authorList>
    </citation>
    <scope>NUCLEOTIDE SEQUENCE [LARGE SCALE GENOMIC DNA]</scope>
    <source>
        <strain evidence="18 19">ET2</strain>
    </source>
</reference>
<evidence type="ECO:0000256" key="13">
    <source>
        <dbReference type="ARBA" id="ARBA00026054"/>
    </source>
</evidence>
<evidence type="ECO:0000256" key="14">
    <source>
        <dbReference type="ARBA" id="ARBA00037847"/>
    </source>
</evidence>
<dbReference type="EMBL" id="BDFD01000024">
    <property type="protein sequence ID" value="GAV21243.1"/>
    <property type="molecule type" value="Genomic_DNA"/>
</dbReference>
<organism evidence="18 19">
    <name type="scientific">Mariprofundus micogutta</name>
    <dbReference type="NCBI Taxonomy" id="1921010"/>
    <lineage>
        <taxon>Bacteria</taxon>
        <taxon>Pseudomonadati</taxon>
        <taxon>Pseudomonadota</taxon>
        <taxon>Candidatius Mariprofundia</taxon>
        <taxon>Mariprofundales</taxon>
        <taxon>Mariprofundaceae</taxon>
        <taxon>Mariprofundus</taxon>
    </lineage>
</organism>
<dbReference type="GO" id="GO:0046961">
    <property type="term" value="F:proton-transporting ATPase activity, rotational mechanism"/>
    <property type="evidence" value="ECO:0007669"/>
    <property type="project" value="TreeGrafter"/>
</dbReference>
<evidence type="ECO:0000256" key="5">
    <source>
        <dbReference type="ARBA" id="ARBA00022692"/>
    </source>
</evidence>
<keyword evidence="4 15" id="KW-0138">CF(0)</keyword>
<keyword evidence="6 15" id="KW-0375">Hydrogen ion transport</keyword>
<evidence type="ECO:0000256" key="6">
    <source>
        <dbReference type="ARBA" id="ARBA00022781"/>
    </source>
</evidence>
<evidence type="ECO:0000256" key="15">
    <source>
        <dbReference type="HAMAP-Rule" id="MF_01398"/>
    </source>
</evidence>
<feature type="transmembrane region" description="Helical" evidence="15">
    <location>
        <begin position="12"/>
        <end position="32"/>
    </location>
</feature>
<dbReference type="RefSeq" id="WP_072660544.1">
    <property type="nucleotide sequence ID" value="NZ_BDFD01000024.1"/>
</dbReference>
<keyword evidence="9 15" id="KW-0472">Membrane</keyword>
<evidence type="ECO:0000256" key="7">
    <source>
        <dbReference type="ARBA" id="ARBA00022989"/>
    </source>
</evidence>
<gene>
    <name evidence="15" type="primary">atpF</name>
    <name evidence="18" type="ORF">MMIC_P2225</name>
</gene>
<dbReference type="AlphaFoldDB" id="A0A1L8CQS4"/>
<name>A0A1L8CQS4_9PROT</name>
<dbReference type="InterPro" id="IPR005864">
    <property type="entry name" value="ATP_synth_F0_bsu_bac"/>
</dbReference>
<dbReference type="NCBIfam" id="TIGR01144">
    <property type="entry name" value="ATP_synt_b"/>
    <property type="match status" value="1"/>
</dbReference>
<dbReference type="GO" id="GO:0005886">
    <property type="term" value="C:plasma membrane"/>
    <property type="evidence" value="ECO:0007669"/>
    <property type="project" value="UniProtKB-SubCell"/>
</dbReference>
<comment type="subunit">
    <text evidence="13">F-type ATPases have 2 components, F(1) - the catalytic core - and F(0) - the membrane proton channel. F(1) has five subunits: alpha(3), beta(3), gamma(1), delta(1), epsilon(1). F(0) has four main subunits: a(1), b(2) and c(10-14). The alpha and beta chains form an alternating ring which encloses part of the gamma chain. F(1) is attached to F(0) by a central stalk formed by the gamma and epsilon chains, while a peripheral stalk is formed by the delta and b chains.</text>
</comment>
<keyword evidence="2 15" id="KW-0813">Transport</keyword>
<evidence type="ECO:0000256" key="11">
    <source>
        <dbReference type="ARBA" id="ARBA00025198"/>
    </source>
</evidence>
<dbReference type="PANTHER" id="PTHR33445">
    <property type="entry name" value="ATP SYNTHASE SUBUNIT B', CHLOROPLASTIC"/>
    <property type="match status" value="1"/>
</dbReference>
<evidence type="ECO:0000256" key="2">
    <source>
        <dbReference type="ARBA" id="ARBA00022448"/>
    </source>
</evidence>
<evidence type="ECO:0000256" key="8">
    <source>
        <dbReference type="ARBA" id="ARBA00023065"/>
    </source>
</evidence>
<comment type="similarity">
    <text evidence="1 15 16">Belongs to the ATPase B chain family.</text>
</comment>
<evidence type="ECO:0000256" key="17">
    <source>
        <dbReference type="SAM" id="Coils"/>
    </source>
</evidence>
<keyword evidence="7 15" id="KW-1133">Transmembrane helix</keyword>
<comment type="subunit">
    <text evidence="15">F-type ATPases have 2 components, F(1) - the catalytic core - and F(0) - the membrane proton channel. F(1) has five subunits: alpha(3), beta(3), gamma(1), delta(1), epsilon(1). F(0) has three main subunits: a(1), b(2) and c(10-14). The alpha and beta chains form an alternating ring which encloses part of the gamma chain. F(1) is attached to F(0) by a central stalk formed by the gamma and epsilon chains, while a peripheral stalk is formed by the delta and b chains.</text>
</comment>
<dbReference type="PANTHER" id="PTHR33445:SF1">
    <property type="entry name" value="ATP SYNTHASE SUBUNIT B"/>
    <property type="match status" value="1"/>
</dbReference>
<evidence type="ECO:0000256" key="9">
    <source>
        <dbReference type="ARBA" id="ARBA00023136"/>
    </source>
</evidence>
<dbReference type="GO" id="GO:0046933">
    <property type="term" value="F:proton-transporting ATP synthase activity, rotational mechanism"/>
    <property type="evidence" value="ECO:0007669"/>
    <property type="project" value="UniProtKB-UniRule"/>
</dbReference>
<dbReference type="Pfam" id="PF00430">
    <property type="entry name" value="ATP-synt_B"/>
    <property type="match status" value="1"/>
</dbReference>
<dbReference type="InterPro" id="IPR002146">
    <property type="entry name" value="ATP_synth_b/b'su_bac/chlpt"/>
</dbReference>
<comment type="caution">
    <text evidence="18">The sequence shown here is derived from an EMBL/GenBank/DDBJ whole genome shotgun (WGS) entry which is preliminary data.</text>
</comment>
<evidence type="ECO:0000256" key="4">
    <source>
        <dbReference type="ARBA" id="ARBA00022547"/>
    </source>
</evidence>
<keyword evidence="17" id="KW-0175">Coiled coil</keyword>
<comment type="function">
    <text evidence="12">Component of the F(0) channel, it forms part of the peripheral stalk, linking F(1) to F(0). The b'-subunit is a diverged and duplicated form of b found in plants and photosynthetic bacteria.</text>
</comment>
<evidence type="ECO:0000313" key="19">
    <source>
        <dbReference type="Proteomes" id="UP000231632"/>
    </source>
</evidence>
<proteinExistence type="inferred from homology"/>
<evidence type="ECO:0000313" key="18">
    <source>
        <dbReference type="EMBL" id="GAV21243.1"/>
    </source>
</evidence>
<evidence type="ECO:0000256" key="3">
    <source>
        <dbReference type="ARBA" id="ARBA00022475"/>
    </source>
</evidence>
<evidence type="ECO:0000256" key="16">
    <source>
        <dbReference type="RuleBase" id="RU003848"/>
    </source>
</evidence>
<comment type="subcellular location">
    <subcellularLocation>
        <location evidence="15">Cell membrane</location>
        <topology evidence="15">Single-pass membrane protein</topology>
    </subcellularLocation>
    <subcellularLocation>
        <location evidence="14">Endomembrane system</location>
        <topology evidence="14">Single-pass membrane protein</topology>
    </subcellularLocation>
</comment>
<dbReference type="InterPro" id="IPR050059">
    <property type="entry name" value="ATP_synthase_B_chain"/>
</dbReference>
<sequence length="170" mass="20063">MPQFDTTFFSSQIFWTIISFLVLFLLLSRWVLPRIAAVLNERTRLINDEIEAARKKREEVDNLKLEYADKLADIDQEAKKMFDESEKRISERRQQMMGEWNEEMERKKLRFLEDAEVARQQAIREIRAQSADLIVDAAEKVIHQRMGDSEAQQILEESIEALEKTTAKKD</sequence>
<evidence type="ECO:0000256" key="1">
    <source>
        <dbReference type="ARBA" id="ARBA00005513"/>
    </source>
</evidence>
<comment type="function">
    <text evidence="11 15">F(1)F(0) ATP synthase produces ATP from ADP in the presence of a proton or sodium gradient. F-type ATPases consist of two structural domains, F(1) containing the extramembraneous catalytic core and F(0) containing the membrane proton channel, linked together by a central stalk and a peripheral stalk. During catalysis, ATP synthesis in the catalytic domain of F(1) is coupled via a rotary mechanism of the central stalk subunits to proton translocation.</text>
</comment>
<accession>A0A1L8CQS4</accession>
<keyword evidence="3 15" id="KW-1003">Cell membrane</keyword>
<feature type="coiled-coil region" evidence="17">
    <location>
        <begin position="46"/>
        <end position="132"/>
    </location>
</feature>
<dbReference type="CDD" id="cd06503">
    <property type="entry name" value="ATP-synt_Fo_b"/>
    <property type="match status" value="1"/>
</dbReference>
<dbReference type="Proteomes" id="UP000231632">
    <property type="component" value="Unassembled WGS sequence"/>
</dbReference>
<keyword evidence="5 15" id="KW-0812">Transmembrane</keyword>
<dbReference type="OrthoDB" id="9805716at2"/>
<evidence type="ECO:0000256" key="10">
    <source>
        <dbReference type="ARBA" id="ARBA00023310"/>
    </source>
</evidence>
<dbReference type="GO" id="GO:0012505">
    <property type="term" value="C:endomembrane system"/>
    <property type="evidence" value="ECO:0007669"/>
    <property type="project" value="UniProtKB-SubCell"/>
</dbReference>
<dbReference type="GO" id="GO:0045259">
    <property type="term" value="C:proton-transporting ATP synthase complex"/>
    <property type="evidence" value="ECO:0007669"/>
    <property type="project" value="UniProtKB-KW"/>
</dbReference>